<gene>
    <name evidence="7" type="primary">RSC9_4</name>
    <name evidence="7" type="ORF">PGT21_029413</name>
</gene>
<proteinExistence type="predicted"/>
<dbReference type="InterPro" id="IPR052406">
    <property type="entry name" value="Chromatin_Remodeling_Comp"/>
</dbReference>
<dbReference type="InterPro" id="IPR003150">
    <property type="entry name" value="DNA-bd_RFX"/>
</dbReference>
<dbReference type="Proteomes" id="UP000324748">
    <property type="component" value="Unassembled WGS sequence"/>
</dbReference>
<comment type="caution">
    <text evidence="7">The sequence shown here is derived from an EMBL/GenBank/DDBJ whole genome shotgun (WGS) entry which is preliminary data.</text>
</comment>
<evidence type="ECO:0000313" key="7">
    <source>
        <dbReference type="EMBL" id="KAA1115010.1"/>
    </source>
</evidence>
<keyword evidence="2" id="KW-0805">Transcription regulation</keyword>
<protein>
    <submittedName>
        <fullName evidence="7">Chromatin structure-remodeling complex protein rsc9</fullName>
    </submittedName>
</protein>
<evidence type="ECO:0000313" key="8">
    <source>
        <dbReference type="Proteomes" id="UP000324748"/>
    </source>
</evidence>
<dbReference type="OrthoDB" id="338531at2759"/>
<feature type="region of interest" description="Disordered" evidence="5">
    <location>
        <begin position="1"/>
        <end position="28"/>
    </location>
</feature>
<name>A0A5B0QPB7_PUCGR</name>
<dbReference type="GO" id="GO:0006355">
    <property type="term" value="P:regulation of DNA-templated transcription"/>
    <property type="evidence" value="ECO:0007669"/>
    <property type="project" value="InterPro"/>
</dbReference>
<dbReference type="GO" id="GO:0006325">
    <property type="term" value="P:chromatin organization"/>
    <property type="evidence" value="ECO:0007669"/>
    <property type="project" value="UniProtKB-KW"/>
</dbReference>
<dbReference type="PANTHER" id="PTHR22970:SF14">
    <property type="entry name" value="AT-RICH INTERACTIVE DOMAIN-CONTAINING PROTEIN 2"/>
    <property type="match status" value="1"/>
</dbReference>
<sequence>MPPGGIPPGKLVHNPARQGGIPPDELVHTSLLGGVPPGELDFKPARQEESLPASWYTDQLVGRNSFQQAGALVGRNSPARREGTPPDDTISAPVLAEHLSVPEQKWYFQRTPCPEPIPEEVVLSVYGNNLNKIPGVRVAPQTFTMSEVHQILLPETQLKDIVNLTEPNRARQWMSRVFEPFPGGEVQQVTLWLAYKTQFKASQNPSPFGQGVQMIAPAEDIKLTSDVFPNALLNVTEHKLGEKKFVISGMRVQAKKHQSSPQLFFF</sequence>
<evidence type="ECO:0000256" key="4">
    <source>
        <dbReference type="ARBA" id="ARBA00023242"/>
    </source>
</evidence>
<dbReference type="AlphaFoldDB" id="A0A5B0QPB7"/>
<dbReference type="PANTHER" id="PTHR22970">
    <property type="entry name" value="AT-RICH INTERACTIVE DOMAIN-CONTAINING PROTEIN 2"/>
    <property type="match status" value="1"/>
</dbReference>
<evidence type="ECO:0000256" key="2">
    <source>
        <dbReference type="ARBA" id="ARBA00023015"/>
    </source>
</evidence>
<dbReference type="GO" id="GO:0016586">
    <property type="term" value="C:RSC-type complex"/>
    <property type="evidence" value="ECO:0007669"/>
    <property type="project" value="TreeGrafter"/>
</dbReference>
<evidence type="ECO:0000256" key="1">
    <source>
        <dbReference type="ARBA" id="ARBA00022853"/>
    </source>
</evidence>
<organism evidence="7 8">
    <name type="scientific">Puccinia graminis f. sp. tritici</name>
    <dbReference type="NCBI Taxonomy" id="56615"/>
    <lineage>
        <taxon>Eukaryota</taxon>
        <taxon>Fungi</taxon>
        <taxon>Dikarya</taxon>
        <taxon>Basidiomycota</taxon>
        <taxon>Pucciniomycotina</taxon>
        <taxon>Pucciniomycetes</taxon>
        <taxon>Pucciniales</taxon>
        <taxon>Pucciniaceae</taxon>
        <taxon>Puccinia</taxon>
    </lineage>
</organism>
<accession>A0A5B0QPB7</accession>
<keyword evidence="3" id="KW-0804">Transcription</keyword>
<dbReference type="EMBL" id="VSWC01000014">
    <property type="protein sequence ID" value="KAA1115010.1"/>
    <property type="molecule type" value="Genomic_DNA"/>
</dbReference>
<reference evidence="7 8" key="1">
    <citation type="submission" date="2019-05" db="EMBL/GenBank/DDBJ databases">
        <title>Emergence of the Ug99 lineage of the wheat stem rust pathogen through somatic hybridization.</title>
        <authorList>
            <person name="Li F."/>
            <person name="Upadhyaya N.M."/>
            <person name="Sperschneider J."/>
            <person name="Matny O."/>
            <person name="Nguyen-Phuc H."/>
            <person name="Mago R."/>
            <person name="Raley C."/>
            <person name="Miller M.E."/>
            <person name="Silverstein K.A.T."/>
            <person name="Henningsen E."/>
            <person name="Hirsch C.D."/>
            <person name="Visser B."/>
            <person name="Pretorius Z.A."/>
            <person name="Steffenson B.J."/>
            <person name="Schwessinger B."/>
            <person name="Dodds P.N."/>
            <person name="Figueroa M."/>
        </authorList>
    </citation>
    <scope>NUCLEOTIDE SEQUENCE [LARGE SCALE GENOMIC DNA]</scope>
    <source>
        <strain evidence="7">21-0</strain>
    </source>
</reference>
<evidence type="ECO:0000259" key="6">
    <source>
        <dbReference type="PROSITE" id="PS51526"/>
    </source>
</evidence>
<keyword evidence="8" id="KW-1185">Reference proteome</keyword>
<dbReference type="GO" id="GO:0003677">
    <property type="term" value="F:DNA binding"/>
    <property type="evidence" value="ECO:0007669"/>
    <property type="project" value="InterPro"/>
</dbReference>
<keyword evidence="4" id="KW-0539">Nucleus</keyword>
<keyword evidence="1" id="KW-0156">Chromatin regulator</keyword>
<evidence type="ECO:0000256" key="5">
    <source>
        <dbReference type="SAM" id="MobiDB-lite"/>
    </source>
</evidence>
<dbReference type="PROSITE" id="PS51526">
    <property type="entry name" value="RFX_DBD"/>
    <property type="match status" value="1"/>
</dbReference>
<feature type="domain" description="RFX-type winged-helix" evidence="6">
    <location>
        <begin position="170"/>
        <end position="254"/>
    </location>
</feature>
<evidence type="ECO:0000256" key="3">
    <source>
        <dbReference type="ARBA" id="ARBA00023163"/>
    </source>
</evidence>